<keyword evidence="1" id="KW-0812">Transmembrane</keyword>
<evidence type="ECO:0000313" key="3">
    <source>
        <dbReference type="Proteomes" id="UP000000496"/>
    </source>
</evidence>
<gene>
    <name evidence="2" type="ordered locus">SNE_A01400</name>
</gene>
<evidence type="ECO:0000313" key="2">
    <source>
        <dbReference type="EMBL" id="CCB88017.1"/>
    </source>
</evidence>
<name>F8L5C6_SIMNZ</name>
<keyword evidence="1" id="KW-0472">Membrane</keyword>
<keyword evidence="1" id="KW-1133">Transmembrane helix</keyword>
<dbReference type="EMBL" id="FR872582">
    <property type="protein sequence ID" value="CCB88017.1"/>
    <property type="molecule type" value="Genomic_DNA"/>
</dbReference>
<organism evidence="2 3">
    <name type="scientific">Simkania negevensis (strain ATCC VR-1471 / DSM 27360 / Z)</name>
    <dbReference type="NCBI Taxonomy" id="331113"/>
    <lineage>
        <taxon>Bacteria</taxon>
        <taxon>Pseudomonadati</taxon>
        <taxon>Chlamydiota</taxon>
        <taxon>Chlamydiia</taxon>
        <taxon>Parachlamydiales</taxon>
        <taxon>Simkaniaceae</taxon>
        <taxon>Simkania</taxon>
    </lineage>
</organism>
<reference key="1">
    <citation type="journal article" date="2011" name="Mol. Biol. Evol.">
        <title>Unity in variety -- the pan-genome of the Chlamydiae.</title>
        <authorList>
            <person name="Collingro A."/>
            <person name="Tischler P."/>
            <person name="Weinmaier T."/>
            <person name="Penz T."/>
            <person name="Heinz E."/>
            <person name="Brunham R.C."/>
            <person name="Read T.D."/>
            <person name="Bavoil P.M."/>
            <person name="Sachse K."/>
            <person name="Kahane S."/>
            <person name="Friedman M.G."/>
            <person name="Rattei T."/>
            <person name="Myers G.S.A."/>
            <person name="Horn M."/>
        </authorList>
    </citation>
    <scope>NUCLEOTIDE SEQUENCE</scope>
    <source>
        <strain>Z</strain>
    </source>
</reference>
<proteinExistence type="predicted"/>
<keyword evidence="3" id="KW-1185">Reference proteome</keyword>
<dbReference type="Proteomes" id="UP000000496">
    <property type="component" value="Chromosome gsn.131"/>
</dbReference>
<dbReference type="AlphaFoldDB" id="F8L5C6"/>
<feature type="transmembrane region" description="Helical" evidence="1">
    <location>
        <begin position="85"/>
        <end position="104"/>
    </location>
</feature>
<feature type="transmembrane region" description="Helical" evidence="1">
    <location>
        <begin position="45"/>
        <end position="73"/>
    </location>
</feature>
<protein>
    <submittedName>
        <fullName evidence="2">Uncharacterized protein</fullName>
    </submittedName>
</protein>
<dbReference type="HOGENOM" id="CLU_1309417_0_0_0"/>
<accession>F8L5C6</accession>
<evidence type="ECO:0000256" key="1">
    <source>
        <dbReference type="SAM" id="Phobius"/>
    </source>
</evidence>
<dbReference type="KEGG" id="sng:SNE_A01400"/>
<reference evidence="2 3" key="2">
    <citation type="journal article" date="2011" name="Mol. Biol. Evol.">
        <title>Unity in variety--the pan-genome of the Chlamydiae.</title>
        <authorList>
            <person name="Collingro A."/>
            <person name="Tischler P."/>
            <person name="Weinmaier T."/>
            <person name="Penz T."/>
            <person name="Heinz E."/>
            <person name="Brunham R.C."/>
            <person name="Read T.D."/>
            <person name="Bavoil P.M."/>
            <person name="Sachse K."/>
            <person name="Kahane S."/>
            <person name="Friedman M.G."/>
            <person name="Rattei T."/>
            <person name="Myers G.S."/>
            <person name="Horn M."/>
        </authorList>
    </citation>
    <scope>NUCLEOTIDE SEQUENCE [LARGE SCALE GENOMIC DNA]</scope>
    <source>
        <strain evidence="3">ATCC VR-1471 / Z</strain>
    </source>
</reference>
<sequence length="210" mass="22980">MVINNYEINPADSFTGAWASQLSNWARDPSSESPLARKITSKIGYALLIPVGIIETISKSVLGVICVVASFLIPGEYGMRFHNMTAAPLLAGTLFSGISTALSIRNLFYDKEPGTFTSEKIVVEAVDGEGKKIELEGTEYHYDEDFFGDFIYASHHEPIQLNFLSKYKLPPILPIHSISRINAPIASIADDNVFLTKQKLVLPSSVVGSI</sequence>